<proteinExistence type="predicted"/>
<dbReference type="AlphaFoldDB" id="A0A0P7HDW1"/>
<accession>A0A0P7HDW1</accession>
<evidence type="ECO:0000313" key="2">
    <source>
        <dbReference type="EMBL" id="KPN31858.1"/>
    </source>
</evidence>
<dbReference type="InterPro" id="IPR055933">
    <property type="entry name" value="DUF7511"/>
</dbReference>
<dbReference type="Pfam" id="PF24351">
    <property type="entry name" value="DUF7511"/>
    <property type="match status" value="1"/>
</dbReference>
<protein>
    <recommendedName>
        <fullName evidence="1">DUF7511 domain-containing protein</fullName>
    </recommendedName>
</protein>
<dbReference type="RefSeq" id="WP_054584314.1">
    <property type="nucleotide sequence ID" value="NZ_LGUC01000001.1"/>
</dbReference>
<dbReference type="OrthoDB" id="224774at2157"/>
<feature type="domain" description="DUF7511" evidence="1">
    <location>
        <begin position="26"/>
        <end position="61"/>
    </location>
</feature>
<evidence type="ECO:0000313" key="3">
    <source>
        <dbReference type="Proteomes" id="UP000050535"/>
    </source>
</evidence>
<sequence length="61" mass="6713">MSVRQTPSGELLGSYPDFGLSCRYDDDDDPAEVTLFPGEELSTTEWVTADLDSAVSLDEIR</sequence>
<comment type="caution">
    <text evidence="2">The sequence shown here is derived from an EMBL/GenBank/DDBJ whole genome shotgun (WGS) entry which is preliminary data.</text>
</comment>
<reference evidence="3" key="1">
    <citation type="submission" date="2013-11" db="EMBL/GenBank/DDBJ databases">
        <authorList>
            <person name="Hoang H.T."/>
            <person name="Killian M.L."/>
            <person name="Madson D.M."/>
            <person name="Arruda P.H.E."/>
            <person name="Sun D."/>
            <person name="Schwartz K.J."/>
            <person name="Yoon K."/>
        </authorList>
    </citation>
    <scope>NUCLEOTIDE SEQUENCE [LARGE SCALE GENOMIC DNA]</scope>
    <source>
        <strain evidence="3">CDK2</strain>
    </source>
</reference>
<keyword evidence="3" id="KW-1185">Reference proteome</keyword>
<dbReference type="EMBL" id="LGUC01000001">
    <property type="protein sequence ID" value="KPN31858.1"/>
    <property type="molecule type" value="Genomic_DNA"/>
</dbReference>
<evidence type="ECO:0000259" key="1">
    <source>
        <dbReference type="Pfam" id="PF24351"/>
    </source>
</evidence>
<dbReference type="Proteomes" id="UP000050535">
    <property type="component" value="Unassembled WGS sequence"/>
</dbReference>
<name>A0A0P7HDW1_9EURY</name>
<dbReference type="STRING" id="699431.SY89_02614"/>
<gene>
    <name evidence="2" type="ORF">SY89_02614</name>
</gene>
<organism evidence="2 3">
    <name type="scientific">Halolamina pelagica</name>
    <dbReference type="NCBI Taxonomy" id="699431"/>
    <lineage>
        <taxon>Archaea</taxon>
        <taxon>Methanobacteriati</taxon>
        <taxon>Methanobacteriota</taxon>
        <taxon>Stenosarchaea group</taxon>
        <taxon>Halobacteria</taxon>
        <taxon>Halobacteriales</taxon>
        <taxon>Haloferacaceae</taxon>
    </lineage>
</organism>